<evidence type="ECO:0000256" key="1">
    <source>
        <dbReference type="ARBA" id="ARBA00022484"/>
    </source>
</evidence>
<keyword evidence="2" id="KW-0808">Transferase</keyword>
<dbReference type="SUPFAM" id="SSF56672">
    <property type="entry name" value="DNA/RNA polymerases"/>
    <property type="match status" value="1"/>
</dbReference>
<sequence>DGDYLIERLVPQSTPLITTGSEPLSLGEAIAGVDGIPLMCSMKLNTSIGWPLCNEYPKGAKKSNIIKVDKEKGEISIDAIAFDDYAKANALRKQATLPPTTFMDFPKDELLNRGK</sequence>
<dbReference type="GO" id="GO:0003968">
    <property type="term" value="F:RNA-directed RNA polymerase activity"/>
    <property type="evidence" value="ECO:0007669"/>
    <property type="project" value="UniProtKB-KW"/>
</dbReference>
<reference evidence="4" key="1">
    <citation type="journal article" date="2013" name="PLoS ONE">
        <title>Virome profiling of bats from myanmar by metagenomic analysis of tissue samples reveals more novel Mammalian viruses.</title>
        <authorList>
            <person name="He B."/>
            <person name="Li Z."/>
            <person name="Yang F."/>
            <person name="Zheng J."/>
            <person name="Feng Y."/>
            <person name="Guo H."/>
            <person name="Li Y."/>
            <person name="Wang Y."/>
            <person name="Su N."/>
            <person name="Zhang F."/>
            <person name="Fan Q."/>
            <person name="Tu C."/>
        </authorList>
    </citation>
    <scope>NUCLEOTIDE SEQUENCE</scope>
    <source>
        <strain evidence="4">WYF56</strain>
    </source>
</reference>
<accession>R4KYY6</accession>
<keyword evidence="1 4" id="KW-0696">RNA-directed RNA polymerase</keyword>
<organism evidence="4">
    <name type="scientific">Miniopterus fuliginosus iflavirus</name>
    <dbReference type="NCBI Taxonomy" id="1329679"/>
    <lineage>
        <taxon>Viruses</taxon>
        <taxon>Riboviria</taxon>
        <taxon>Orthornavirae</taxon>
        <taxon>Pisuviricota</taxon>
        <taxon>Pisoniviricetes</taxon>
        <taxon>Picornavirales</taxon>
        <taxon>Iflaviridae</taxon>
        <taxon>Iflavirus</taxon>
    </lineage>
</organism>
<feature type="non-terminal residue" evidence="4">
    <location>
        <position position="1"/>
    </location>
</feature>
<dbReference type="EMBL" id="JX863714">
    <property type="protein sequence ID" value="AGL09963.1"/>
    <property type="molecule type" value="Genomic_RNA"/>
</dbReference>
<evidence type="ECO:0000256" key="2">
    <source>
        <dbReference type="ARBA" id="ARBA00022679"/>
    </source>
</evidence>
<name>R4KYY6_9VIRU</name>
<keyword evidence="3" id="KW-0548">Nucleotidyltransferase</keyword>
<dbReference type="InterPro" id="IPR043502">
    <property type="entry name" value="DNA/RNA_pol_sf"/>
</dbReference>
<evidence type="ECO:0000313" key="4">
    <source>
        <dbReference type="EMBL" id="AGL09963.1"/>
    </source>
</evidence>
<evidence type="ECO:0000256" key="3">
    <source>
        <dbReference type="ARBA" id="ARBA00022695"/>
    </source>
</evidence>
<feature type="non-terminal residue" evidence="4">
    <location>
        <position position="115"/>
    </location>
</feature>
<protein>
    <submittedName>
        <fullName evidence="4">RNA-dependent RNA polymerase</fullName>
    </submittedName>
</protein>
<proteinExistence type="predicted"/>